<dbReference type="AlphaFoldDB" id="A0A328PK29"/>
<proteinExistence type="predicted"/>
<dbReference type="EMBL" id="QKVO01000016">
    <property type="protein sequence ID" value="RAO94834.1"/>
    <property type="molecule type" value="Genomic_DNA"/>
</dbReference>
<dbReference type="PANTHER" id="PTHR30195:SF15">
    <property type="entry name" value="TYPE I RESTRICTION ENZYME HINDI ENDONUCLEASE SUBUNIT"/>
    <property type="match status" value="1"/>
</dbReference>
<keyword evidence="3" id="KW-1185">Reference proteome</keyword>
<dbReference type="InterPro" id="IPR051268">
    <property type="entry name" value="Type-I_R_enzyme_R_subunit"/>
</dbReference>
<evidence type="ECO:0000256" key="1">
    <source>
        <dbReference type="ARBA" id="ARBA00022747"/>
    </source>
</evidence>
<accession>A0A328PK29</accession>
<keyword evidence="1" id="KW-0680">Restriction system</keyword>
<protein>
    <submittedName>
        <fullName evidence="2">Uncharacterized protein</fullName>
    </submittedName>
</protein>
<evidence type="ECO:0000313" key="3">
    <source>
        <dbReference type="Proteomes" id="UP000249762"/>
    </source>
</evidence>
<organism evidence="2 3">
    <name type="scientific">Mycoplasma wenyonii</name>
    <dbReference type="NCBI Taxonomy" id="65123"/>
    <lineage>
        <taxon>Bacteria</taxon>
        <taxon>Bacillati</taxon>
        <taxon>Mycoplasmatota</taxon>
        <taxon>Mollicutes</taxon>
        <taxon>Mycoplasmataceae</taxon>
        <taxon>Mycoplasma</taxon>
    </lineage>
</organism>
<dbReference type="OrthoDB" id="9892503at2"/>
<dbReference type="RefSeq" id="WP_112665784.1">
    <property type="nucleotide sequence ID" value="NZ_QKVO01000016.1"/>
</dbReference>
<sequence length="386" mass="45046">MRWIKTFSINFQPLENNIFRAIGYQKEIGNTLDLIIYINGIPVITWKIGDEDDNIERIYEQLNTECHKFQQIYSFNVFSLISKGLTETRYGIPWVKNELDEHWGWEWRDLEGRDICFKGSSIAYVIENLLNKKDLLTIIKYFICAPNDDYRKKKICWYQQFYLASKFAREINSCIKSGKKQAGIQRVVPRSGRAHILLFLCKLLISKKMPIVIFLDRVDVRYKLFETFQGYKKFLNVSEICEMSSGKFYSRSYDYEQILFADINVLKIMDEVICLDKVICIFYEVGSRKYTIGISHTKDISGKEISVIPRMERLKMYLPNAIFLEIASDTKKHSTDIFGKVHGDEYQLDDLVTDGIAMKWDYEDRSQIRSISGSQSDIFAGGAGCK</sequence>
<dbReference type="Gene3D" id="3.90.1570.50">
    <property type="match status" value="1"/>
</dbReference>
<dbReference type="GO" id="GO:0009307">
    <property type="term" value="P:DNA restriction-modification system"/>
    <property type="evidence" value="ECO:0007669"/>
    <property type="project" value="UniProtKB-KW"/>
</dbReference>
<evidence type="ECO:0000313" key="2">
    <source>
        <dbReference type="EMBL" id="RAO94834.1"/>
    </source>
</evidence>
<reference evidence="3" key="1">
    <citation type="submission" date="2018-06" db="EMBL/GenBank/DDBJ databases">
        <authorList>
            <person name="Martinez Ocampo F."/>
            <person name="Quiroz Castaneda R.E."/>
            <person name="Rojas Lopez X."/>
        </authorList>
    </citation>
    <scope>NUCLEOTIDE SEQUENCE [LARGE SCALE GENOMIC DNA]</scope>
    <source>
        <strain evidence="3">INIFAP02</strain>
    </source>
</reference>
<dbReference type="Proteomes" id="UP000249762">
    <property type="component" value="Unassembled WGS sequence"/>
</dbReference>
<dbReference type="PANTHER" id="PTHR30195">
    <property type="entry name" value="TYPE I SITE-SPECIFIC DEOXYRIBONUCLEASE PROTEIN SUBUNIT M AND R"/>
    <property type="match status" value="1"/>
</dbReference>
<comment type="caution">
    <text evidence="2">The sequence shown here is derived from an EMBL/GenBank/DDBJ whole genome shotgun (WGS) entry which is preliminary data.</text>
</comment>
<gene>
    <name evidence="2" type="ORF">DNK47_02890</name>
</gene>
<name>A0A328PK29_9MOLU</name>